<dbReference type="OrthoDB" id="9786191at2"/>
<dbReference type="EMBL" id="WKKG01000014">
    <property type="protein sequence ID" value="MRX70405.1"/>
    <property type="molecule type" value="Genomic_DNA"/>
</dbReference>
<dbReference type="RefSeq" id="WP_142450755.1">
    <property type="nucleotide sequence ID" value="NZ_FXTA01000003.1"/>
</dbReference>
<evidence type="ECO:0008006" key="5">
    <source>
        <dbReference type="Google" id="ProtNLM"/>
    </source>
</evidence>
<dbReference type="Proteomes" id="UP000468990">
    <property type="component" value="Unassembled WGS sequence"/>
</dbReference>
<evidence type="ECO:0000313" key="2">
    <source>
        <dbReference type="EMBL" id="SMO68215.1"/>
    </source>
</evidence>
<dbReference type="EMBL" id="FXTA01000003">
    <property type="protein sequence ID" value="SMO68215.1"/>
    <property type="molecule type" value="Genomic_DNA"/>
</dbReference>
<dbReference type="Proteomes" id="UP000317289">
    <property type="component" value="Unassembled WGS sequence"/>
</dbReference>
<dbReference type="PROSITE" id="PS51257">
    <property type="entry name" value="PROKAR_LIPOPROTEIN"/>
    <property type="match status" value="1"/>
</dbReference>
<accession>A0A521D9B2</accession>
<evidence type="ECO:0000313" key="1">
    <source>
        <dbReference type="EMBL" id="MRX70405.1"/>
    </source>
</evidence>
<dbReference type="AlphaFoldDB" id="A0A521D9B2"/>
<reference evidence="1 4" key="2">
    <citation type="submission" date="2019-11" db="EMBL/GenBank/DDBJ databases">
        <title>Flavobacterium resistens genome.</title>
        <authorList>
            <person name="Wilson V.M."/>
            <person name="Newman J.D."/>
        </authorList>
    </citation>
    <scope>NUCLEOTIDE SEQUENCE [LARGE SCALE GENOMIC DNA]</scope>
    <source>
        <strain evidence="1 4">DSM 19382</strain>
    </source>
</reference>
<proteinExistence type="predicted"/>
<gene>
    <name evidence="1" type="ORF">GJU42_20705</name>
    <name evidence="2" type="ORF">SAMN06265349_10323</name>
</gene>
<sequence length="114" mass="12458">MKKIKICLTLLSSIFIVSCESNTYSELAPPTGNPTYVANIEHIMEHNCISCHSGTSQYPNLETYDGVKNACTNANLICRIESESCGARMPLGGSLPQTDIDMIKLWAANGFVKE</sequence>
<evidence type="ECO:0000313" key="3">
    <source>
        <dbReference type="Proteomes" id="UP000317289"/>
    </source>
</evidence>
<evidence type="ECO:0000313" key="4">
    <source>
        <dbReference type="Proteomes" id="UP000468990"/>
    </source>
</evidence>
<organism evidence="2 3">
    <name type="scientific">Flavobacterium resistens</name>
    <dbReference type="NCBI Taxonomy" id="443612"/>
    <lineage>
        <taxon>Bacteria</taxon>
        <taxon>Pseudomonadati</taxon>
        <taxon>Bacteroidota</taxon>
        <taxon>Flavobacteriia</taxon>
        <taxon>Flavobacteriales</taxon>
        <taxon>Flavobacteriaceae</taxon>
        <taxon>Flavobacterium</taxon>
    </lineage>
</organism>
<protein>
    <recommendedName>
        <fullName evidence="5">Cytochrome c domain-containing protein</fullName>
    </recommendedName>
</protein>
<keyword evidence="4" id="KW-1185">Reference proteome</keyword>
<reference evidence="2 3" key="1">
    <citation type="submission" date="2017-05" db="EMBL/GenBank/DDBJ databases">
        <authorList>
            <person name="Varghese N."/>
            <person name="Submissions S."/>
        </authorList>
    </citation>
    <scope>NUCLEOTIDE SEQUENCE [LARGE SCALE GENOMIC DNA]</scope>
    <source>
        <strain evidence="2 3">DSM 19382</strain>
    </source>
</reference>
<name>A0A521D9B2_9FLAO</name>